<keyword evidence="2" id="KW-1133">Transmembrane helix</keyword>
<feature type="domain" description="Sialate O-acetylesterase" evidence="3">
    <location>
        <begin position="325"/>
        <end position="576"/>
    </location>
</feature>
<name>A0A250X0D0_9CHLO</name>
<keyword evidence="1" id="KW-0378">Hydrolase</keyword>
<accession>A0A250X0D0</accession>
<dbReference type="PANTHER" id="PTHR31988:SF19">
    <property type="entry name" value="9-O-ACETYL-N-ACETYLNEURAMINIC ACID DEACETYLASE-RELATED"/>
    <property type="match status" value="1"/>
</dbReference>
<dbReference type="EMBL" id="BEGY01000018">
    <property type="protein sequence ID" value="GAX76533.1"/>
    <property type="molecule type" value="Genomic_DNA"/>
</dbReference>
<comment type="caution">
    <text evidence="4">The sequence shown here is derived from an EMBL/GenBank/DDBJ whole genome shotgun (WGS) entry which is preliminary data.</text>
</comment>
<sequence length="590" mass="64975">MHSPTSWGMERIICSGVAIAIMCTALSVMLIAAIVSMSQTSVPSNLNAKDQYMDIWVLAGQSNMVGFNFADGQEMPETSKPLPGRILMFTPDNTWTDAVPNVHLGVHSFPSYLKESVGPEMAFAKRLISAGVSSKIGFIPTAKGGSNLFQDWRPPDGELYVYMVQRVHRALQNQSHMRLRGILWVQGEFDGFTNDTALAYAANFQAFVESVRSEVLLHTSNLTIITAVMAAHGGRDAVFPFLETVRQQQLNFSMKEVVKVEMSGYEFFPEAGSFIHLSKAGVCAFGSAMADKYVDHVVADHVVAEAGGHLSSAQGQATATAVQSVDVWILAGQSNTVGENGPDSQAVPDSARPWYGRILKYNNEISHWIDAVPNVHVGVHGYHVQNSTGPDMVFARTLIERGKSQVLGFIPTAFGGSNLSVQWRAPEGEMYRYMVQQTRQALKKSTSYSFRLRGMIWIQGETDGLTKASAEAYGENLKSFWAALCMDLSYFIEDRRSCITLVMGIMMVNAARVVDLPFLQTVRDQQQQIALNNVVKVDMSGFEFFNQSFSGRPTAPIHLTKFGQCAFGSALAHTYLLQDDSSHALRRVLF</sequence>
<evidence type="ECO:0000259" key="3">
    <source>
        <dbReference type="Pfam" id="PF03629"/>
    </source>
</evidence>
<dbReference type="SUPFAM" id="SSF52266">
    <property type="entry name" value="SGNH hydrolase"/>
    <property type="match status" value="2"/>
</dbReference>
<gene>
    <name evidence="4" type="ORF">CEUSTIGMA_g3979.t1</name>
</gene>
<dbReference type="Pfam" id="PF03629">
    <property type="entry name" value="SASA"/>
    <property type="match status" value="2"/>
</dbReference>
<keyword evidence="2" id="KW-0812">Transmembrane</keyword>
<dbReference type="AlphaFoldDB" id="A0A250X0D0"/>
<protein>
    <recommendedName>
        <fullName evidence="3">Sialate O-acetylesterase domain-containing protein</fullName>
    </recommendedName>
</protein>
<dbReference type="Proteomes" id="UP000232323">
    <property type="component" value="Unassembled WGS sequence"/>
</dbReference>
<dbReference type="InterPro" id="IPR005181">
    <property type="entry name" value="SASA"/>
</dbReference>
<evidence type="ECO:0000313" key="5">
    <source>
        <dbReference type="Proteomes" id="UP000232323"/>
    </source>
</evidence>
<keyword evidence="5" id="KW-1185">Reference proteome</keyword>
<dbReference type="InterPro" id="IPR036514">
    <property type="entry name" value="SGNH_hydro_sf"/>
</dbReference>
<dbReference type="PANTHER" id="PTHR31988">
    <property type="entry name" value="ESTERASE, PUTATIVE (DUF303)-RELATED"/>
    <property type="match status" value="1"/>
</dbReference>
<dbReference type="OrthoDB" id="42638at2759"/>
<evidence type="ECO:0000256" key="2">
    <source>
        <dbReference type="SAM" id="Phobius"/>
    </source>
</evidence>
<dbReference type="InterPro" id="IPR052940">
    <property type="entry name" value="Carb_Esterase_6"/>
</dbReference>
<dbReference type="Gene3D" id="3.40.50.1110">
    <property type="entry name" value="SGNH hydrolase"/>
    <property type="match status" value="2"/>
</dbReference>
<proteinExistence type="predicted"/>
<evidence type="ECO:0000313" key="4">
    <source>
        <dbReference type="EMBL" id="GAX76533.1"/>
    </source>
</evidence>
<keyword evidence="2" id="KW-0472">Membrane</keyword>
<reference evidence="4 5" key="1">
    <citation type="submission" date="2017-08" db="EMBL/GenBank/DDBJ databases">
        <title>Acidophilic green algal genome provides insights into adaptation to an acidic environment.</title>
        <authorList>
            <person name="Hirooka S."/>
            <person name="Hirose Y."/>
            <person name="Kanesaki Y."/>
            <person name="Higuchi S."/>
            <person name="Fujiwara T."/>
            <person name="Onuma R."/>
            <person name="Era A."/>
            <person name="Ohbayashi R."/>
            <person name="Uzuka A."/>
            <person name="Nozaki H."/>
            <person name="Yoshikawa H."/>
            <person name="Miyagishima S.Y."/>
        </authorList>
    </citation>
    <scope>NUCLEOTIDE SEQUENCE [LARGE SCALE GENOMIC DNA]</scope>
    <source>
        <strain evidence="4 5">NIES-2499</strain>
    </source>
</reference>
<organism evidence="4 5">
    <name type="scientific">Chlamydomonas eustigma</name>
    <dbReference type="NCBI Taxonomy" id="1157962"/>
    <lineage>
        <taxon>Eukaryota</taxon>
        <taxon>Viridiplantae</taxon>
        <taxon>Chlorophyta</taxon>
        <taxon>core chlorophytes</taxon>
        <taxon>Chlorophyceae</taxon>
        <taxon>CS clade</taxon>
        <taxon>Chlamydomonadales</taxon>
        <taxon>Chlamydomonadaceae</taxon>
        <taxon>Chlamydomonas</taxon>
    </lineage>
</organism>
<feature type="transmembrane region" description="Helical" evidence="2">
    <location>
        <begin position="12"/>
        <end position="35"/>
    </location>
</feature>
<dbReference type="GO" id="GO:0016787">
    <property type="term" value="F:hydrolase activity"/>
    <property type="evidence" value="ECO:0007669"/>
    <property type="project" value="UniProtKB-KW"/>
</dbReference>
<feature type="domain" description="Sialate O-acetylesterase" evidence="3">
    <location>
        <begin position="53"/>
        <end position="294"/>
    </location>
</feature>
<evidence type="ECO:0000256" key="1">
    <source>
        <dbReference type="ARBA" id="ARBA00022801"/>
    </source>
</evidence>